<accession>A0AAN9LP35</accession>
<proteinExistence type="predicted"/>
<evidence type="ECO:0000313" key="3">
    <source>
        <dbReference type="Proteomes" id="UP001367508"/>
    </source>
</evidence>
<name>A0AAN9LP35_CANGL</name>
<dbReference type="EMBL" id="JAYMYQ010000004">
    <property type="protein sequence ID" value="KAK7339524.1"/>
    <property type="molecule type" value="Genomic_DNA"/>
</dbReference>
<protein>
    <submittedName>
        <fullName evidence="2">Uncharacterized protein</fullName>
    </submittedName>
</protein>
<keyword evidence="3" id="KW-1185">Reference proteome</keyword>
<gene>
    <name evidence="2" type="ORF">VNO77_20196</name>
</gene>
<evidence type="ECO:0000256" key="1">
    <source>
        <dbReference type="SAM" id="Phobius"/>
    </source>
</evidence>
<reference evidence="2 3" key="1">
    <citation type="submission" date="2024-01" db="EMBL/GenBank/DDBJ databases">
        <title>The genomes of 5 underutilized Papilionoideae crops provide insights into root nodulation and disease resistanc.</title>
        <authorList>
            <person name="Jiang F."/>
        </authorList>
    </citation>
    <scope>NUCLEOTIDE SEQUENCE [LARGE SCALE GENOMIC DNA]</scope>
    <source>
        <strain evidence="2">LVBAO_FW01</strain>
        <tissue evidence="2">Leaves</tissue>
    </source>
</reference>
<keyword evidence="1" id="KW-1133">Transmembrane helix</keyword>
<dbReference type="AlphaFoldDB" id="A0AAN9LP35"/>
<keyword evidence="1" id="KW-0812">Transmembrane</keyword>
<sequence>MNWSKEKQPLVYSFCLIPITYGILGSYHKWAPYYTKRLEVILRELRLCGHPRTRITHGIATLLPSRPWSSSRNALTLILFYVGLFSLIAWPPSLPYDHIVLYPSEPRAKLSPPPHCSARLG</sequence>
<organism evidence="2 3">
    <name type="scientific">Canavalia gladiata</name>
    <name type="common">Sword bean</name>
    <name type="synonym">Dolichos gladiatus</name>
    <dbReference type="NCBI Taxonomy" id="3824"/>
    <lineage>
        <taxon>Eukaryota</taxon>
        <taxon>Viridiplantae</taxon>
        <taxon>Streptophyta</taxon>
        <taxon>Embryophyta</taxon>
        <taxon>Tracheophyta</taxon>
        <taxon>Spermatophyta</taxon>
        <taxon>Magnoliopsida</taxon>
        <taxon>eudicotyledons</taxon>
        <taxon>Gunneridae</taxon>
        <taxon>Pentapetalae</taxon>
        <taxon>rosids</taxon>
        <taxon>fabids</taxon>
        <taxon>Fabales</taxon>
        <taxon>Fabaceae</taxon>
        <taxon>Papilionoideae</taxon>
        <taxon>50 kb inversion clade</taxon>
        <taxon>NPAAA clade</taxon>
        <taxon>indigoferoid/millettioid clade</taxon>
        <taxon>Phaseoleae</taxon>
        <taxon>Canavalia</taxon>
    </lineage>
</organism>
<evidence type="ECO:0000313" key="2">
    <source>
        <dbReference type="EMBL" id="KAK7339524.1"/>
    </source>
</evidence>
<comment type="caution">
    <text evidence="2">The sequence shown here is derived from an EMBL/GenBank/DDBJ whole genome shotgun (WGS) entry which is preliminary data.</text>
</comment>
<feature type="transmembrane region" description="Helical" evidence="1">
    <location>
        <begin position="74"/>
        <end position="93"/>
    </location>
</feature>
<keyword evidence="1" id="KW-0472">Membrane</keyword>
<dbReference type="Proteomes" id="UP001367508">
    <property type="component" value="Unassembled WGS sequence"/>
</dbReference>